<dbReference type="SUPFAM" id="SSF51735">
    <property type="entry name" value="NAD(P)-binding Rossmann-fold domains"/>
    <property type="match status" value="1"/>
</dbReference>
<name>A0A4P7LJ22_9BURK</name>
<dbReference type="GO" id="GO:0032787">
    <property type="term" value="P:monocarboxylic acid metabolic process"/>
    <property type="evidence" value="ECO:0007669"/>
    <property type="project" value="UniProtKB-ARBA"/>
</dbReference>
<protein>
    <submittedName>
        <fullName evidence="3">SDR family oxidoreductase</fullName>
    </submittedName>
</protein>
<evidence type="ECO:0000256" key="1">
    <source>
        <dbReference type="ARBA" id="ARBA00006484"/>
    </source>
</evidence>
<dbReference type="AlphaFoldDB" id="A0A4P7LJ22"/>
<gene>
    <name evidence="3" type="ORF">E0W60_34800</name>
</gene>
<dbReference type="FunFam" id="3.40.50.720:FF:000084">
    <property type="entry name" value="Short-chain dehydrogenase reductase"/>
    <property type="match status" value="1"/>
</dbReference>
<dbReference type="InterPro" id="IPR050259">
    <property type="entry name" value="SDR"/>
</dbReference>
<evidence type="ECO:0000313" key="3">
    <source>
        <dbReference type="EMBL" id="QBY56224.1"/>
    </source>
</evidence>
<organism evidence="3 4">
    <name type="scientific">Cupriavidus oxalaticus</name>
    <dbReference type="NCBI Taxonomy" id="96344"/>
    <lineage>
        <taxon>Bacteria</taxon>
        <taxon>Pseudomonadati</taxon>
        <taxon>Pseudomonadota</taxon>
        <taxon>Betaproteobacteria</taxon>
        <taxon>Burkholderiales</taxon>
        <taxon>Burkholderiaceae</taxon>
        <taxon>Cupriavidus</taxon>
    </lineage>
</organism>
<dbReference type="PRINTS" id="PR00081">
    <property type="entry name" value="GDHRDH"/>
</dbReference>
<dbReference type="InterPro" id="IPR020904">
    <property type="entry name" value="Sc_DH/Rdtase_CS"/>
</dbReference>
<dbReference type="KEGG" id="cox:E0W60_34800"/>
<geneLocation type="plasmid" evidence="3">
    <name>unnamed4</name>
</geneLocation>
<dbReference type="OrthoDB" id="9806974at2"/>
<evidence type="ECO:0000256" key="2">
    <source>
        <dbReference type="RuleBase" id="RU000363"/>
    </source>
</evidence>
<comment type="similarity">
    <text evidence="1 2">Belongs to the short-chain dehydrogenases/reductases (SDR) family.</text>
</comment>
<dbReference type="InterPro" id="IPR002347">
    <property type="entry name" value="SDR_fam"/>
</dbReference>
<evidence type="ECO:0000313" key="4">
    <source>
        <dbReference type="Proteomes" id="UP000295294"/>
    </source>
</evidence>
<dbReference type="Pfam" id="PF00106">
    <property type="entry name" value="adh_short"/>
    <property type="match status" value="1"/>
</dbReference>
<dbReference type="PANTHER" id="PTHR42879">
    <property type="entry name" value="3-OXOACYL-(ACYL-CARRIER-PROTEIN) REDUCTASE"/>
    <property type="match status" value="1"/>
</dbReference>
<reference evidence="3 4" key="1">
    <citation type="submission" date="2019-03" db="EMBL/GenBank/DDBJ databases">
        <title>Efficiently degradation of phenoxyalkanoic acid herbicides by Cupriavidus oxalaticus strain X32.</title>
        <authorList>
            <person name="Sheng X."/>
        </authorList>
    </citation>
    <scope>NUCLEOTIDE SEQUENCE [LARGE SCALE GENOMIC DNA]</scope>
    <source>
        <strain evidence="3 4">X32</strain>
        <plasmid evidence="3 4">unnamed4</plasmid>
    </source>
</reference>
<dbReference type="PRINTS" id="PR00080">
    <property type="entry name" value="SDRFAMILY"/>
</dbReference>
<dbReference type="RefSeq" id="WP_135707387.1">
    <property type="nucleotide sequence ID" value="NZ_CP038639.1"/>
</dbReference>
<dbReference type="PANTHER" id="PTHR42879:SF2">
    <property type="entry name" value="3-OXOACYL-[ACYL-CARRIER-PROTEIN] REDUCTASE FABG"/>
    <property type="match status" value="1"/>
</dbReference>
<dbReference type="EMBL" id="CP038639">
    <property type="protein sequence ID" value="QBY56224.1"/>
    <property type="molecule type" value="Genomic_DNA"/>
</dbReference>
<sequence>MLNLQLDDKVALVTGAGQGVGRRIAIELAAQGCKVGVNDLFPDRAEAVATEIRAAGHLAIPLTADICEPQSVGDMFHRLLDGFGPCDILVNNAGVPPTLREPGAKRPNFAETTVHEQHAQIALNVNGTMYCCREALRQMDGRRGRIVSIVSEAGRRGEARLAAYSGAKAAIVGFTMALAREYSPLGITANCIALGAVVHEGIRSGPLSSNSGPELAETRARIFRTYPAAPGLGRLGTPEDVSAAVLFLSSPLAAFITGQTLGVSGGYHMQ</sequence>
<keyword evidence="3" id="KW-0614">Plasmid</keyword>
<dbReference type="Proteomes" id="UP000295294">
    <property type="component" value="Plasmid unnamed4"/>
</dbReference>
<proteinExistence type="inferred from homology"/>
<dbReference type="PROSITE" id="PS00061">
    <property type="entry name" value="ADH_SHORT"/>
    <property type="match status" value="1"/>
</dbReference>
<accession>A0A4P7LJ22</accession>
<dbReference type="Gene3D" id="3.40.50.720">
    <property type="entry name" value="NAD(P)-binding Rossmann-like Domain"/>
    <property type="match status" value="1"/>
</dbReference>
<dbReference type="InterPro" id="IPR036291">
    <property type="entry name" value="NAD(P)-bd_dom_sf"/>
</dbReference>